<comment type="caution">
    <text evidence="3">The sequence shown here is derived from an EMBL/GenBank/DDBJ whole genome shotgun (WGS) entry which is preliminary data.</text>
</comment>
<dbReference type="CDD" id="cd05379">
    <property type="entry name" value="CAP_bacterial"/>
    <property type="match status" value="1"/>
</dbReference>
<dbReference type="PANTHER" id="PTHR31157:SF1">
    <property type="entry name" value="SCP DOMAIN-CONTAINING PROTEIN"/>
    <property type="match status" value="1"/>
</dbReference>
<organism evidence="3 4">
    <name type="scientific">Pacificibacter maritimus</name>
    <dbReference type="NCBI Taxonomy" id="762213"/>
    <lineage>
        <taxon>Bacteria</taxon>
        <taxon>Pseudomonadati</taxon>
        <taxon>Pseudomonadota</taxon>
        <taxon>Alphaproteobacteria</taxon>
        <taxon>Rhodobacterales</taxon>
        <taxon>Roseobacteraceae</taxon>
        <taxon>Pacificibacter</taxon>
    </lineage>
</organism>
<dbReference type="InterPro" id="IPR014044">
    <property type="entry name" value="CAP_dom"/>
</dbReference>
<dbReference type="PANTHER" id="PTHR31157">
    <property type="entry name" value="SCP DOMAIN-CONTAINING PROTEIN"/>
    <property type="match status" value="1"/>
</dbReference>
<keyword evidence="1" id="KW-0732">Signal</keyword>
<dbReference type="SUPFAM" id="SSF55797">
    <property type="entry name" value="PR-1-like"/>
    <property type="match status" value="1"/>
</dbReference>
<sequence>MLKRTTLALISAISLTACGSQTGAGFTPVAAVQTPASFTSVASEGQVLAAINAERAKAGLSPLTYNGQLTRAARAHAQDQAANGYFSHTGKNGSQVTDRVKRVGYSYCLIAENLSVGYPSVQGAVQGWMNSAGHRRNILNGRFTDIGIGIAEGALYVTVFGDPC</sequence>
<dbReference type="Proteomes" id="UP000269689">
    <property type="component" value="Unassembled WGS sequence"/>
</dbReference>
<dbReference type="PROSITE" id="PS51257">
    <property type="entry name" value="PROKAR_LIPOPROTEIN"/>
    <property type="match status" value="1"/>
</dbReference>
<name>A0A3N4UN69_9RHOB</name>
<protein>
    <submittedName>
        <fullName evidence="3">Uncharacterized protein YkwD</fullName>
    </submittedName>
</protein>
<feature type="signal peptide" evidence="1">
    <location>
        <begin position="1"/>
        <end position="19"/>
    </location>
</feature>
<dbReference type="InterPro" id="IPR035940">
    <property type="entry name" value="CAP_sf"/>
</dbReference>
<feature type="domain" description="SCP" evidence="2">
    <location>
        <begin position="48"/>
        <end position="154"/>
    </location>
</feature>
<dbReference type="AlphaFoldDB" id="A0A3N4UN69"/>
<dbReference type="Pfam" id="PF00188">
    <property type="entry name" value="CAP"/>
    <property type="match status" value="1"/>
</dbReference>
<accession>A0A3N4UN69</accession>
<evidence type="ECO:0000313" key="3">
    <source>
        <dbReference type="EMBL" id="RPE72062.1"/>
    </source>
</evidence>
<proteinExistence type="predicted"/>
<keyword evidence="4" id="KW-1185">Reference proteome</keyword>
<dbReference type="EMBL" id="RKQK01000001">
    <property type="protein sequence ID" value="RPE72062.1"/>
    <property type="molecule type" value="Genomic_DNA"/>
</dbReference>
<gene>
    <name evidence="3" type="ORF">EDD53_1204</name>
</gene>
<evidence type="ECO:0000259" key="2">
    <source>
        <dbReference type="Pfam" id="PF00188"/>
    </source>
</evidence>
<dbReference type="Gene3D" id="3.40.33.10">
    <property type="entry name" value="CAP"/>
    <property type="match status" value="1"/>
</dbReference>
<evidence type="ECO:0000313" key="4">
    <source>
        <dbReference type="Proteomes" id="UP000269689"/>
    </source>
</evidence>
<dbReference type="RefSeq" id="WP_170162688.1">
    <property type="nucleotide sequence ID" value="NZ_RKQK01000001.1"/>
</dbReference>
<reference evidence="3 4" key="1">
    <citation type="submission" date="2018-11" db="EMBL/GenBank/DDBJ databases">
        <title>Genomic Encyclopedia of Type Strains, Phase IV (KMG-IV): sequencing the most valuable type-strain genomes for metagenomic binning, comparative biology and taxonomic classification.</title>
        <authorList>
            <person name="Goeker M."/>
        </authorList>
    </citation>
    <scope>NUCLEOTIDE SEQUENCE [LARGE SCALE GENOMIC DNA]</scope>
    <source>
        <strain evidence="3 4">DSM 104731</strain>
    </source>
</reference>
<feature type="chain" id="PRO_5018165352" evidence="1">
    <location>
        <begin position="20"/>
        <end position="164"/>
    </location>
</feature>
<evidence type="ECO:0000256" key="1">
    <source>
        <dbReference type="SAM" id="SignalP"/>
    </source>
</evidence>